<dbReference type="Proteomes" id="UP000324351">
    <property type="component" value="Unassembled WGS sequence"/>
</dbReference>
<comment type="caution">
    <text evidence="2">The sequence shown here is derived from an EMBL/GenBank/DDBJ whole genome shotgun (WGS) entry which is preliminary data.</text>
</comment>
<protein>
    <submittedName>
        <fullName evidence="2">Uncharacterized protein</fullName>
    </submittedName>
</protein>
<dbReference type="PROSITE" id="PS51257">
    <property type="entry name" value="PROKAR_LIPOPROTEIN"/>
    <property type="match status" value="1"/>
</dbReference>
<feature type="region of interest" description="Disordered" evidence="1">
    <location>
        <begin position="21"/>
        <end position="44"/>
    </location>
</feature>
<reference evidence="2 3" key="1">
    <citation type="submission" date="2019-09" db="EMBL/GenBank/DDBJ databases">
        <title>Nocardioides panacisoli sp. nov., isolated from the soil of a ginseng field.</title>
        <authorList>
            <person name="Cho C."/>
        </authorList>
    </citation>
    <scope>NUCLEOTIDE SEQUENCE [LARGE SCALE GENOMIC DNA]</scope>
    <source>
        <strain evidence="2 3">BN140041</strain>
    </source>
</reference>
<dbReference type="AlphaFoldDB" id="A0A5B1M3P6"/>
<dbReference type="RefSeq" id="WP_149749634.1">
    <property type="nucleotide sequence ID" value="NZ_VUJW01000003.1"/>
</dbReference>
<dbReference type="EMBL" id="VUJW01000003">
    <property type="protein sequence ID" value="KAA1427266.1"/>
    <property type="molecule type" value="Genomic_DNA"/>
</dbReference>
<evidence type="ECO:0000256" key="1">
    <source>
        <dbReference type="SAM" id="MobiDB-lite"/>
    </source>
</evidence>
<organism evidence="2 3">
    <name type="scientific">Nocardioides antri</name>
    <dbReference type="NCBI Taxonomy" id="2607659"/>
    <lineage>
        <taxon>Bacteria</taxon>
        <taxon>Bacillati</taxon>
        <taxon>Actinomycetota</taxon>
        <taxon>Actinomycetes</taxon>
        <taxon>Propionibacteriales</taxon>
        <taxon>Nocardioidaceae</taxon>
        <taxon>Nocardioides</taxon>
    </lineage>
</organism>
<evidence type="ECO:0000313" key="2">
    <source>
        <dbReference type="EMBL" id="KAA1427266.1"/>
    </source>
</evidence>
<accession>A0A5B1M3P6</accession>
<proteinExistence type="predicted"/>
<keyword evidence="3" id="KW-1185">Reference proteome</keyword>
<gene>
    <name evidence="2" type="ORF">F0U47_07145</name>
</gene>
<sequence>MMRRVLAAATVVVVLAGCDGSAEPDTEPSDAVVTSSPTSEAVDPGPVVECPRAVAEPDPQLPDEVPDGATSVRLCDGGADEVTPPLDALTTDVASVASAINDQPLVSRACADRQLPTYQLAFGYPDGSRFVVAGRFTRCGELLVGSGRRAKAGPPLRTFLDLLQAQRSTTTPPDRMFGPDSLDCAQPQQEWTWPLGDPAELTVAVLCVGQPDRPGEARRATIPPDDLATLVASMERHTASTADVFTCPVPRTEHWIVGANAWGDPITLPHGCLGPTIRPGRDWRPRGEAREIVRKLVKNAG</sequence>
<reference evidence="2 3" key="2">
    <citation type="submission" date="2019-09" db="EMBL/GenBank/DDBJ databases">
        <authorList>
            <person name="Jin C."/>
        </authorList>
    </citation>
    <scope>NUCLEOTIDE SEQUENCE [LARGE SCALE GENOMIC DNA]</scope>
    <source>
        <strain evidence="2 3">BN140041</strain>
    </source>
</reference>
<evidence type="ECO:0000313" key="3">
    <source>
        <dbReference type="Proteomes" id="UP000324351"/>
    </source>
</evidence>
<name>A0A5B1M3P6_9ACTN</name>